<organism evidence="4 5">
    <name type="scientific">Streptomyces prasinopilosus</name>
    <dbReference type="NCBI Taxonomy" id="67344"/>
    <lineage>
        <taxon>Bacteria</taxon>
        <taxon>Bacillati</taxon>
        <taxon>Actinomycetota</taxon>
        <taxon>Actinomycetes</taxon>
        <taxon>Kitasatosporales</taxon>
        <taxon>Streptomycetaceae</taxon>
        <taxon>Streptomyces</taxon>
    </lineage>
</organism>
<dbReference type="STRING" id="67344.SAMN05216505_10289"/>
<reference evidence="5" key="1">
    <citation type="submission" date="2016-10" db="EMBL/GenBank/DDBJ databases">
        <authorList>
            <person name="Varghese N."/>
            <person name="Submissions S."/>
        </authorList>
    </citation>
    <scope>NUCLEOTIDE SEQUENCE [LARGE SCALE GENOMIC DNA]</scope>
    <source>
        <strain evidence="5">CGMCC 4.3504</strain>
    </source>
</reference>
<dbReference type="AlphaFoldDB" id="A0A1G6LF04"/>
<dbReference type="SMART" id="SM00827">
    <property type="entry name" value="PKS_AT"/>
    <property type="match status" value="1"/>
</dbReference>
<dbReference type="EMBL" id="FMZK01000002">
    <property type="protein sequence ID" value="SDC41811.1"/>
    <property type="molecule type" value="Genomic_DNA"/>
</dbReference>
<dbReference type="SUPFAM" id="SSF52151">
    <property type="entry name" value="FabD/lysophospholipase-like"/>
    <property type="match status" value="1"/>
</dbReference>
<dbReference type="Proteomes" id="UP000182100">
    <property type="component" value="Unassembled WGS sequence"/>
</dbReference>
<gene>
    <name evidence="4" type="ORF">SAMN05216505_10289</name>
</gene>
<name>A0A1G6LF04_9ACTN</name>
<dbReference type="GO" id="GO:0071770">
    <property type="term" value="P:DIM/DIP cell wall layer assembly"/>
    <property type="evidence" value="ECO:0007669"/>
    <property type="project" value="TreeGrafter"/>
</dbReference>
<evidence type="ECO:0000313" key="4">
    <source>
        <dbReference type="EMBL" id="SDC41811.1"/>
    </source>
</evidence>
<dbReference type="GO" id="GO:0005737">
    <property type="term" value="C:cytoplasm"/>
    <property type="evidence" value="ECO:0007669"/>
    <property type="project" value="TreeGrafter"/>
</dbReference>
<dbReference type="InterPro" id="IPR016035">
    <property type="entry name" value="Acyl_Trfase/lysoPLipase"/>
</dbReference>
<protein>
    <submittedName>
        <fullName evidence="4">Acyl transferase domain-containing protein</fullName>
    </submittedName>
</protein>
<dbReference type="GO" id="GO:0006633">
    <property type="term" value="P:fatty acid biosynthetic process"/>
    <property type="evidence" value="ECO:0007669"/>
    <property type="project" value="TreeGrafter"/>
</dbReference>
<dbReference type="Gene3D" id="3.40.366.10">
    <property type="entry name" value="Malonyl-Coenzyme A Acyl Carrier Protein, domain 2"/>
    <property type="match status" value="1"/>
</dbReference>
<dbReference type="InterPro" id="IPR001227">
    <property type="entry name" value="Ac_transferase_dom_sf"/>
</dbReference>
<dbReference type="PANTHER" id="PTHR43775">
    <property type="entry name" value="FATTY ACID SYNTHASE"/>
    <property type="match status" value="1"/>
</dbReference>
<dbReference type="Gene3D" id="3.30.70.3290">
    <property type="match status" value="1"/>
</dbReference>
<keyword evidence="2" id="KW-0597">Phosphoprotein</keyword>
<dbReference type="SUPFAM" id="SSF55048">
    <property type="entry name" value="Probable ACP-binding domain of malonyl-CoA ACP transacylase"/>
    <property type="match status" value="1"/>
</dbReference>
<evidence type="ECO:0000256" key="2">
    <source>
        <dbReference type="ARBA" id="ARBA00022553"/>
    </source>
</evidence>
<accession>A0A1G6LF04</accession>
<dbReference type="InterPro" id="IPR050091">
    <property type="entry name" value="PKS_NRPS_Biosynth_Enz"/>
</dbReference>
<evidence type="ECO:0000313" key="5">
    <source>
        <dbReference type="Proteomes" id="UP000182100"/>
    </source>
</evidence>
<evidence type="ECO:0000259" key="3">
    <source>
        <dbReference type="SMART" id="SM00827"/>
    </source>
</evidence>
<dbReference type="Gene3D" id="3.30.70.250">
    <property type="entry name" value="Malonyl-CoA ACP transacylase, ACP-binding"/>
    <property type="match status" value="1"/>
</dbReference>
<dbReference type="RefSeq" id="WP_055571857.1">
    <property type="nucleotide sequence ID" value="NZ_FMZK01000002.1"/>
</dbReference>
<dbReference type="Pfam" id="PF00698">
    <property type="entry name" value="Acyl_transf_1"/>
    <property type="match status" value="1"/>
</dbReference>
<dbReference type="GO" id="GO:0004312">
    <property type="term" value="F:fatty acid synthase activity"/>
    <property type="evidence" value="ECO:0007669"/>
    <property type="project" value="TreeGrafter"/>
</dbReference>
<dbReference type="GO" id="GO:0005886">
    <property type="term" value="C:plasma membrane"/>
    <property type="evidence" value="ECO:0007669"/>
    <property type="project" value="TreeGrafter"/>
</dbReference>
<sequence>MDAPAILLMFPGQGSQHPRMAAGLYGSEPAFTAAVDEVFAAYDDVGHGEGGRLRADWLSDRPAVPLDHVTRSQPLLFAVDYALGRAVTAATGRPWALLGHSVGEMAAAALAGVFTLRDAADLLLDRVRRLARAPAGGMLAVAAGEDALGPCLGDGEVVVAAVNSPRQTILAGPLAPLARVARTLREAGLTCREVPSLTAFHSPMLAPYAAGAAERFAATPVAAPSIPLRSGYRPGPVTGQLAADPSYWAGHPVETVRFWPALDAVLSSRTGVICLETGPGQGLSTLARRHPTVRSGQNAVVPLLPPRAGTAEADRTSVAAALAVVRERGTVLSGRPGR</sequence>
<dbReference type="InterPro" id="IPR016036">
    <property type="entry name" value="Malonyl_transacylase_ACP-bd"/>
</dbReference>
<evidence type="ECO:0000256" key="1">
    <source>
        <dbReference type="ARBA" id="ARBA00022450"/>
    </source>
</evidence>
<keyword evidence="5" id="KW-1185">Reference proteome</keyword>
<dbReference type="PANTHER" id="PTHR43775:SF37">
    <property type="entry name" value="SI:DKEY-61P9.11"/>
    <property type="match status" value="1"/>
</dbReference>
<keyword evidence="1" id="KW-0596">Phosphopantetheine</keyword>
<feature type="domain" description="Malonyl-CoA:ACP transacylase (MAT)" evidence="3">
    <location>
        <begin position="9"/>
        <end position="308"/>
    </location>
</feature>
<dbReference type="InterPro" id="IPR014043">
    <property type="entry name" value="Acyl_transferase_dom"/>
</dbReference>
<proteinExistence type="predicted"/>
<keyword evidence="4" id="KW-0808">Transferase</keyword>